<dbReference type="GO" id="GO:0005829">
    <property type="term" value="C:cytosol"/>
    <property type="evidence" value="ECO:0007669"/>
    <property type="project" value="TreeGrafter"/>
</dbReference>
<name>A0AAV9XUN6_9CRYT</name>
<evidence type="ECO:0000259" key="14">
    <source>
        <dbReference type="PROSITE" id="PS00300"/>
    </source>
</evidence>
<comment type="domain">
    <text evidence="13">The M domain binds the 7SL RNA in presence of SRP19 and binds the signal sequence of presecretory proteins.</text>
</comment>
<dbReference type="SUPFAM" id="SSF47364">
    <property type="entry name" value="Domain of the SRP/SRP receptor G-proteins"/>
    <property type="match status" value="1"/>
</dbReference>
<keyword evidence="11 13" id="KW-0687">Ribonucleoprotein</keyword>
<keyword evidence="4 13" id="KW-0963">Cytoplasm</keyword>
<reference evidence="15 16" key="1">
    <citation type="submission" date="2023-10" db="EMBL/GenBank/DDBJ databases">
        <title>Comparative genomics analysis reveals potential genetic determinants of host preference in Cryptosporidium xiaoi.</title>
        <authorList>
            <person name="Xiao L."/>
            <person name="Li J."/>
        </authorList>
    </citation>
    <scope>NUCLEOTIDE SEQUENCE [LARGE SCALE GENOMIC DNA]</scope>
    <source>
        <strain evidence="15 16">52996</strain>
    </source>
</reference>
<dbReference type="Proteomes" id="UP001311799">
    <property type="component" value="Unassembled WGS sequence"/>
</dbReference>
<dbReference type="InterPro" id="IPR004125">
    <property type="entry name" value="Signal_recog_particle_SRP54_M"/>
</dbReference>
<evidence type="ECO:0000256" key="10">
    <source>
        <dbReference type="ARBA" id="ARBA00023135"/>
    </source>
</evidence>
<evidence type="ECO:0000256" key="3">
    <source>
        <dbReference type="ARBA" id="ARBA00005450"/>
    </source>
</evidence>
<dbReference type="GO" id="GO:0005783">
    <property type="term" value="C:endoplasmic reticulum"/>
    <property type="evidence" value="ECO:0007669"/>
    <property type="project" value="UniProtKB-SubCell"/>
</dbReference>
<evidence type="ECO:0000256" key="6">
    <source>
        <dbReference type="ARBA" id="ARBA00022801"/>
    </source>
</evidence>
<dbReference type="Gene3D" id="1.10.260.30">
    <property type="entry name" value="Signal recognition particle, SRP54 subunit, M-domain"/>
    <property type="match status" value="1"/>
</dbReference>
<dbReference type="GO" id="GO:0003924">
    <property type="term" value="F:GTPase activity"/>
    <property type="evidence" value="ECO:0007669"/>
    <property type="project" value="UniProtKB-UniRule"/>
</dbReference>
<dbReference type="FunFam" id="3.40.50.300:FF:000022">
    <property type="entry name" value="Signal recognition particle 54 kDa subunit"/>
    <property type="match status" value="1"/>
</dbReference>
<comment type="catalytic activity">
    <reaction evidence="12">
        <text>GTP + H2O = GDP + phosphate + H(+)</text>
        <dbReference type="Rhea" id="RHEA:19669"/>
        <dbReference type="ChEBI" id="CHEBI:15377"/>
        <dbReference type="ChEBI" id="CHEBI:15378"/>
        <dbReference type="ChEBI" id="CHEBI:37565"/>
        <dbReference type="ChEBI" id="CHEBI:43474"/>
        <dbReference type="ChEBI" id="CHEBI:58189"/>
        <dbReference type="EC" id="3.6.5.4"/>
    </reaction>
    <physiologicalReaction direction="left-to-right" evidence="12">
        <dbReference type="Rhea" id="RHEA:19670"/>
    </physiologicalReaction>
</comment>
<dbReference type="InterPro" id="IPR006325">
    <property type="entry name" value="SRP54_euk"/>
</dbReference>
<keyword evidence="8 13" id="KW-0694">RNA-binding</keyword>
<evidence type="ECO:0000256" key="2">
    <source>
        <dbReference type="ARBA" id="ARBA00004496"/>
    </source>
</evidence>
<dbReference type="Pfam" id="PF00448">
    <property type="entry name" value="SRP54"/>
    <property type="match status" value="1"/>
</dbReference>
<dbReference type="GO" id="GO:0006616">
    <property type="term" value="P:SRP-dependent cotranslational protein targeting to membrane, translocation"/>
    <property type="evidence" value="ECO:0007669"/>
    <property type="project" value="TreeGrafter"/>
</dbReference>
<dbReference type="AlphaFoldDB" id="A0AAV9XUN6"/>
<evidence type="ECO:0000313" key="15">
    <source>
        <dbReference type="EMBL" id="KAK6588209.1"/>
    </source>
</evidence>
<dbReference type="SMART" id="SM00962">
    <property type="entry name" value="SRP54"/>
    <property type="match status" value="1"/>
</dbReference>
<keyword evidence="6" id="KW-0378">Hydrolase</keyword>
<proteinExistence type="inferred from homology"/>
<evidence type="ECO:0000256" key="4">
    <source>
        <dbReference type="ARBA" id="ARBA00022490"/>
    </source>
</evidence>
<dbReference type="NCBIfam" id="TIGR01425">
    <property type="entry name" value="SRP54_euk"/>
    <property type="match status" value="1"/>
</dbReference>
<dbReference type="SUPFAM" id="SSF47446">
    <property type="entry name" value="Signal peptide-binding domain"/>
    <property type="match status" value="1"/>
</dbReference>
<dbReference type="InterPro" id="IPR036891">
    <property type="entry name" value="Signal_recog_part_SRP54_M_sf"/>
</dbReference>
<comment type="subcellular location">
    <subcellularLocation>
        <location evidence="2 13">Cytoplasm</location>
    </subcellularLocation>
    <subcellularLocation>
        <location evidence="1">Endoplasmic reticulum</location>
    </subcellularLocation>
</comment>
<dbReference type="InterPro" id="IPR000897">
    <property type="entry name" value="SRP54_GTPase_dom"/>
</dbReference>
<dbReference type="GO" id="GO:0005786">
    <property type="term" value="C:signal recognition particle, endoplasmic reticulum targeting"/>
    <property type="evidence" value="ECO:0007669"/>
    <property type="project" value="UniProtKB-UniRule"/>
</dbReference>
<dbReference type="EMBL" id="JAWDEY010000034">
    <property type="protein sequence ID" value="KAK6588209.1"/>
    <property type="molecule type" value="Genomic_DNA"/>
</dbReference>
<dbReference type="HAMAP" id="MF_00306">
    <property type="entry name" value="SRP54"/>
    <property type="match status" value="1"/>
</dbReference>
<evidence type="ECO:0000256" key="8">
    <source>
        <dbReference type="ARBA" id="ARBA00022884"/>
    </source>
</evidence>
<comment type="similarity">
    <text evidence="3 13">Belongs to the GTP-binding SRP family. SRP54 subfamily.</text>
</comment>
<dbReference type="GO" id="GO:0005525">
    <property type="term" value="F:GTP binding"/>
    <property type="evidence" value="ECO:0007669"/>
    <property type="project" value="UniProtKB-UniRule"/>
</dbReference>
<organism evidence="15 16">
    <name type="scientific">Cryptosporidium xiaoi</name>
    <dbReference type="NCBI Taxonomy" id="659607"/>
    <lineage>
        <taxon>Eukaryota</taxon>
        <taxon>Sar</taxon>
        <taxon>Alveolata</taxon>
        <taxon>Apicomplexa</taxon>
        <taxon>Conoidasida</taxon>
        <taxon>Coccidia</taxon>
        <taxon>Eucoccidiorida</taxon>
        <taxon>Eimeriorina</taxon>
        <taxon>Cryptosporidiidae</taxon>
        <taxon>Cryptosporidium</taxon>
    </lineage>
</organism>
<evidence type="ECO:0000256" key="1">
    <source>
        <dbReference type="ARBA" id="ARBA00004240"/>
    </source>
</evidence>
<keyword evidence="5 13" id="KW-0547">Nucleotide-binding</keyword>
<dbReference type="Pfam" id="PF02881">
    <property type="entry name" value="SRP54_N"/>
    <property type="match status" value="1"/>
</dbReference>
<evidence type="ECO:0000256" key="7">
    <source>
        <dbReference type="ARBA" id="ARBA00022824"/>
    </source>
</evidence>
<dbReference type="CDD" id="cd17875">
    <property type="entry name" value="SRP54_G"/>
    <property type="match status" value="1"/>
</dbReference>
<dbReference type="PROSITE" id="PS00300">
    <property type="entry name" value="SRP54"/>
    <property type="match status" value="1"/>
</dbReference>
<dbReference type="SUPFAM" id="SSF52540">
    <property type="entry name" value="P-loop containing nucleoside triphosphate hydrolases"/>
    <property type="match status" value="1"/>
</dbReference>
<evidence type="ECO:0000256" key="13">
    <source>
        <dbReference type="RuleBase" id="RU364034"/>
    </source>
</evidence>
<dbReference type="Gene3D" id="1.20.120.140">
    <property type="entry name" value="Signal recognition particle SRP54, nucleotide-binding domain"/>
    <property type="match status" value="1"/>
</dbReference>
<comment type="function">
    <text evidence="13">Component of the signal recognition particle (SRP) complex, a ribonucleoprotein complex that mediates the cotranslational targeting of secretory and membrane proteins to the endoplasmic reticulum (ER).</text>
</comment>
<dbReference type="InterPro" id="IPR042101">
    <property type="entry name" value="SRP54_N_sf"/>
</dbReference>
<dbReference type="InterPro" id="IPR022941">
    <property type="entry name" value="SRP54"/>
</dbReference>
<accession>A0AAV9XUN6</accession>
<evidence type="ECO:0000256" key="11">
    <source>
        <dbReference type="ARBA" id="ARBA00023274"/>
    </source>
</evidence>
<keyword evidence="10 13" id="KW-0733">Signal recognition particle</keyword>
<dbReference type="PANTHER" id="PTHR11564:SF5">
    <property type="entry name" value="SIGNAL RECOGNITION PARTICLE SUBUNIT SRP54"/>
    <property type="match status" value="1"/>
</dbReference>
<feature type="domain" description="SRP54-type proteins GTP-binding" evidence="14">
    <location>
        <begin position="271"/>
        <end position="284"/>
    </location>
</feature>
<dbReference type="GO" id="GO:0008312">
    <property type="term" value="F:7S RNA binding"/>
    <property type="evidence" value="ECO:0007669"/>
    <property type="project" value="UniProtKB-UniRule"/>
</dbReference>
<dbReference type="SMART" id="SM00963">
    <property type="entry name" value="SRP54_N"/>
    <property type="match status" value="1"/>
</dbReference>
<evidence type="ECO:0000256" key="9">
    <source>
        <dbReference type="ARBA" id="ARBA00023134"/>
    </source>
</evidence>
<gene>
    <name evidence="15" type="ORF">RS030_6908</name>
</gene>
<evidence type="ECO:0000256" key="5">
    <source>
        <dbReference type="ARBA" id="ARBA00022741"/>
    </source>
</evidence>
<protein>
    <recommendedName>
        <fullName evidence="13">Signal recognition particle 54 kDa protein</fullName>
    </recommendedName>
</protein>
<dbReference type="GO" id="GO:0030942">
    <property type="term" value="F:endoplasmic reticulum signal peptide binding"/>
    <property type="evidence" value="ECO:0007669"/>
    <property type="project" value="TreeGrafter"/>
</dbReference>
<dbReference type="InterPro" id="IPR027417">
    <property type="entry name" value="P-loop_NTPase"/>
</dbReference>
<comment type="domain">
    <text evidence="13">The NG domain, also named G domain, is a special guanosine triphosphatase (GTPase) domain, which binds GTP and forms a guanosine 5'-triphosphate (GTP)-dependent complex with a homologous NG domain in the SRP receptor subunit SRPRA. The two NG domains undergo cooperative rearrangements upon their assembly, which culminate in the reciprocal activation of the GTPase activity of one another. SRP receptor compaction upon binding with cargo-loaded SRP and GTPase rearrangement drive SRP-mediated cotranslational protein translocation into the ER.</text>
</comment>
<dbReference type="SMART" id="SM00382">
    <property type="entry name" value="AAA"/>
    <property type="match status" value="1"/>
</dbReference>
<sequence length="501" mass="55501">MVLADLGNQLASAIRKFQSATIVDEAAVDLCLKEITTALLKADVNVKLVAQLRNNIKKFIEKEEYGGGSSLSKRRQIQGAVVEELVNILTPKRTPYTPRRDRPNVIVFVGLQGSGKTTTCTKYANYYQKRGWKTALVCADTFRAGAFDQLKQNATKVKIPFYGSYTETDPVKIAKDGVNEFRKEGYDLIIVDTSGRHKQESSLFLEMEQVVMETKPDDVVFVMDSHIGQACYDQAMAFCNAVDVGSVIITKLDGHAKGGGALSAVTATGAPIIFIGTGEHFDEFEPFETKGFVSRLLGLGDISGLMAKINEVVPLDKQPDMVNRIVQGIFTLRDMYEQFQNMLNMGSPSALLSMIPGMGPNFLAKEDEQAGLEKLKRFMVIMDSMTENELDNEKTINQSRIDRISRGSGTKPEDVQELLSQHKLFSKMVGQIGKLGLGKKGGLDMSSIMRNPSQLIQKMQKVIDPRIFKNMGGAQNMMNIMKEMEKLEGSPDIQRMFGGMR</sequence>
<dbReference type="Gene3D" id="3.40.50.300">
    <property type="entry name" value="P-loop containing nucleotide triphosphate hydrolases"/>
    <property type="match status" value="1"/>
</dbReference>
<dbReference type="InterPro" id="IPR013822">
    <property type="entry name" value="Signal_recog_particl_SRP54_hlx"/>
</dbReference>
<keyword evidence="9 13" id="KW-0342">GTP-binding</keyword>
<keyword evidence="7" id="KW-0256">Endoplasmic reticulum</keyword>
<dbReference type="InterPro" id="IPR003593">
    <property type="entry name" value="AAA+_ATPase"/>
</dbReference>
<evidence type="ECO:0000313" key="16">
    <source>
        <dbReference type="Proteomes" id="UP001311799"/>
    </source>
</evidence>
<evidence type="ECO:0000256" key="12">
    <source>
        <dbReference type="ARBA" id="ARBA00048157"/>
    </source>
</evidence>
<dbReference type="Pfam" id="PF02978">
    <property type="entry name" value="SRP_SPB"/>
    <property type="match status" value="1"/>
</dbReference>
<keyword evidence="16" id="KW-1185">Reference proteome</keyword>
<dbReference type="PANTHER" id="PTHR11564">
    <property type="entry name" value="SIGNAL RECOGNITION PARTICLE 54K PROTEIN SRP54"/>
    <property type="match status" value="1"/>
</dbReference>
<comment type="caution">
    <text evidence="15">The sequence shown here is derived from an EMBL/GenBank/DDBJ whole genome shotgun (WGS) entry which is preliminary data.</text>
</comment>
<dbReference type="InterPro" id="IPR036225">
    <property type="entry name" value="SRP/SRP_N"/>
</dbReference>